<organism evidence="1 2">
    <name type="scientific">Hevea brasiliensis</name>
    <name type="common">Para rubber tree</name>
    <name type="synonym">Siphonia brasiliensis</name>
    <dbReference type="NCBI Taxonomy" id="3981"/>
    <lineage>
        <taxon>Eukaryota</taxon>
        <taxon>Viridiplantae</taxon>
        <taxon>Streptophyta</taxon>
        <taxon>Embryophyta</taxon>
        <taxon>Tracheophyta</taxon>
        <taxon>Spermatophyta</taxon>
        <taxon>Magnoliopsida</taxon>
        <taxon>eudicotyledons</taxon>
        <taxon>Gunneridae</taxon>
        <taxon>Pentapetalae</taxon>
        <taxon>rosids</taxon>
        <taxon>fabids</taxon>
        <taxon>Malpighiales</taxon>
        <taxon>Euphorbiaceae</taxon>
        <taxon>Crotonoideae</taxon>
        <taxon>Micrandreae</taxon>
        <taxon>Hevea</taxon>
    </lineage>
</organism>
<reference evidence="1 2" key="1">
    <citation type="journal article" date="2020" name="Mol. Plant">
        <title>The Chromosome-Based Rubber Tree Genome Provides New Insights into Spurge Genome Evolution and Rubber Biosynthesis.</title>
        <authorList>
            <person name="Liu J."/>
            <person name="Shi C."/>
            <person name="Shi C.C."/>
            <person name="Li W."/>
            <person name="Zhang Q.J."/>
            <person name="Zhang Y."/>
            <person name="Li K."/>
            <person name="Lu H.F."/>
            <person name="Shi C."/>
            <person name="Zhu S.T."/>
            <person name="Xiao Z.Y."/>
            <person name="Nan H."/>
            <person name="Yue Y."/>
            <person name="Zhu X.G."/>
            <person name="Wu Y."/>
            <person name="Hong X.N."/>
            <person name="Fan G.Y."/>
            <person name="Tong Y."/>
            <person name="Zhang D."/>
            <person name="Mao C.L."/>
            <person name="Liu Y.L."/>
            <person name="Hao S.J."/>
            <person name="Liu W.Q."/>
            <person name="Lv M.Q."/>
            <person name="Zhang H.B."/>
            <person name="Liu Y."/>
            <person name="Hu-Tang G.R."/>
            <person name="Wang J.P."/>
            <person name="Wang J.H."/>
            <person name="Sun Y.H."/>
            <person name="Ni S.B."/>
            <person name="Chen W.B."/>
            <person name="Zhang X.C."/>
            <person name="Jiao Y.N."/>
            <person name="Eichler E.E."/>
            <person name="Li G.H."/>
            <person name="Liu X."/>
            <person name="Gao L.Z."/>
        </authorList>
    </citation>
    <scope>NUCLEOTIDE SEQUENCE [LARGE SCALE GENOMIC DNA]</scope>
    <source>
        <strain evidence="2">cv. GT1</strain>
        <tissue evidence="1">Leaf</tissue>
    </source>
</reference>
<sequence length="219" mass="25065">MTFDTGFRTDQPAVGTPIFQKLTDDLKTQWNLSWIFTLQQERAFQLWLRSPDYLDNCGEWFAMPIDIGGSGLQDQELHFTAWPTQTSINGGVVTWSGTVITRELQNADDDFDDVIIELPPEWFGMLDEVINRTVPLYPYAIPLDMTQKPVIFEGQSFTPVRMDVVPSQQSNTPVITATVKFSRLAQDFKQKLKLWRGGSRVSPIICTYKRYDEADKNTT</sequence>
<name>A0A6A6K518_HEVBR</name>
<keyword evidence="2" id="KW-1185">Reference proteome</keyword>
<accession>A0A6A6K518</accession>
<dbReference type="Proteomes" id="UP000467840">
    <property type="component" value="Unassembled WGS sequence"/>
</dbReference>
<dbReference type="AlphaFoldDB" id="A0A6A6K518"/>
<evidence type="ECO:0000313" key="1">
    <source>
        <dbReference type="EMBL" id="KAF2282469.1"/>
    </source>
</evidence>
<proteinExistence type="predicted"/>
<dbReference type="EMBL" id="JAAGAX010000191">
    <property type="protein sequence ID" value="KAF2282469.1"/>
    <property type="molecule type" value="Genomic_DNA"/>
</dbReference>
<evidence type="ECO:0000313" key="2">
    <source>
        <dbReference type="Proteomes" id="UP000467840"/>
    </source>
</evidence>
<protein>
    <submittedName>
        <fullName evidence="1">Uncharacterized protein</fullName>
    </submittedName>
</protein>
<comment type="caution">
    <text evidence="1">The sequence shown here is derived from an EMBL/GenBank/DDBJ whole genome shotgun (WGS) entry which is preliminary data.</text>
</comment>
<gene>
    <name evidence="1" type="ORF">GH714_044075</name>
</gene>